<evidence type="ECO:0008006" key="3">
    <source>
        <dbReference type="Google" id="ProtNLM"/>
    </source>
</evidence>
<evidence type="ECO:0000313" key="2">
    <source>
        <dbReference type="Proteomes" id="UP000078343"/>
    </source>
</evidence>
<accession>A0A178ZLS4</accession>
<dbReference type="AlphaFoldDB" id="A0A178ZLS4"/>
<dbReference type="Pfam" id="PF20174">
    <property type="entry name" value="DUF6540"/>
    <property type="match status" value="1"/>
</dbReference>
<dbReference type="GeneID" id="30009145"/>
<dbReference type="InterPro" id="IPR046670">
    <property type="entry name" value="DUF6540"/>
</dbReference>
<gene>
    <name evidence="1" type="ORF">AYL99_04977</name>
</gene>
<name>A0A178ZLS4_9EURO</name>
<dbReference type="Proteomes" id="UP000078343">
    <property type="component" value="Unassembled WGS sequence"/>
</dbReference>
<reference evidence="1 2" key="1">
    <citation type="submission" date="2016-04" db="EMBL/GenBank/DDBJ databases">
        <title>Draft genome of Fonsecaea erecta CBS 125763.</title>
        <authorList>
            <person name="Weiss V.A."/>
            <person name="Vicente V.A."/>
            <person name="Raittz R.T."/>
            <person name="Moreno L.F."/>
            <person name="De Souza E.M."/>
            <person name="Pedrosa F.O."/>
            <person name="Steffens M.B."/>
            <person name="Faoro H."/>
            <person name="Tadra-Sfeir M.Z."/>
            <person name="Najafzadeh M.J."/>
            <person name="Felipe M.S."/>
            <person name="Teixeira M."/>
            <person name="Sun J."/>
            <person name="Xi L."/>
            <person name="Gomes R."/>
            <person name="De Azevedo C.M."/>
            <person name="Salgado C.G."/>
            <person name="Da Silva M.B."/>
            <person name="Nascimento M.F."/>
            <person name="Queiroz-Telles F."/>
            <person name="Attili D.S."/>
            <person name="Gorbushina A."/>
        </authorList>
    </citation>
    <scope>NUCLEOTIDE SEQUENCE [LARGE SCALE GENOMIC DNA]</scope>
    <source>
        <strain evidence="1 2">CBS 125763</strain>
    </source>
</reference>
<keyword evidence="2" id="KW-1185">Reference proteome</keyword>
<organism evidence="1 2">
    <name type="scientific">Fonsecaea erecta</name>
    <dbReference type="NCBI Taxonomy" id="1367422"/>
    <lineage>
        <taxon>Eukaryota</taxon>
        <taxon>Fungi</taxon>
        <taxon>Dikarya</taxon>
        <taxon>Ascomycota</taxon>
        <taxon>Pezizomycotina</taxon>
        <taxon>Eurotiomycetes</taxon>
        <taxon>Chaetothyriomycetidae</taxon>
        <taxon>Chaetothyriales</taxon>
        <taxon>Herpotrichiellaceae</taxon>
        <taxon>Fonsecaea</taxon>
    </lineage>
</organism>
<dbReference type="RefSeq" id="XP_018693342.1">
    <property type="nucleotide sequence ID" value="XM_018836489.1"/>
</dbReference>
<sequence>MSEFQVYSVSYKGLPAYHEAIYVEMSQAGGFLYHVIGDNLSGYRYEKRATNGPERSESFSHKVYKGKVANSDLSTFEAICRDTPPPRHQVIHGVTFEKDCRHWVLDALKKLREAHVLR</sequence>
<comment type="caution">
    <text evidence="1">The sequence shown here is derived from an EMBL/GenBank/DDBJ whole genome shotgun (WGS) entry which is preliminary data.</text>
</comment>
<dbReference type="OrthoDB" id="4135672at2759"/>
<evidence type="ECO:0000313" key="1">
    <source>
        <dbReference type="EMBL" id="OAP59975.1"/>
    </source>
</evidence>
<protein>
    <recommendedName>
        <fullName evidence="3">PPPDE domain-containing protein</fullName>
    </recommendedName>
</protein>
<proteinExistence type="predicted"/>
<dbReference type="STRING" id="1367422.A0A178ZLS4"/>
<dbReference type="EMBL" id="LVYI01000004">
    <property type="protein sequence ID" value="OAP59975.1"/>
    <property type="molecule type" value="Genomic_DNA"/>
</dbReference>